<accession>A0ABU6NAH4</accession>
<dbReference type="RefSeq" id="WP_327967185.1">
    <property type="nucleotide sequence ID" value="NZ_JARMQG010000084.1"/>
</dbReference>
<protein>
    <submittedName>
        <fullName evidence="1">Uncharacterized protein</fullName>
    </submittedName>
</protein>
<evidence type="ECO:0000313" key="2">
    <source>
        <dbReference type="Proteomes" id="UP001330749"/>
    </source>
</evidence>
<dbReference type="EMBL" id="JARMQG010000084">
    <property type="protein sequence ID" value="MED3562282.1"/>
    <property type="molecule type" value="Genomic_DNA"/>
</dbReference>
<evidence type="ECO:0000313" key="1">
    <source>
        <dbReference type="EMBL" id="MED3562282.1"/>
    </source>
</evidence>
<proteinExistence type="predicted"/>
<gene>
    <name evidence="1" type="ORF">P4447_07425</name>
</gene>
<comment type="caution">
    <text evidence="1">The sequence shown here is derived from an EMBL/GenBank/DDBJ whole genome shotgun (WGS) entry which is preliminary data.</text>
</comment>
<reference evidence="1 2" key="1">
    <citation type="submission" date="2023-03" db="EMBL/GenBank/DDBJ databases">
        <title>Bacillus Genome Sequencing.</title>
        <authorList>
            <person name="Dunlap C."/>
        </authorList>
    </citation>
    <scope>NUCLEOTIDE SEQUENCE [LARGE SCALE GENOMIC DNA]</scope>
    <source>
        <strain evidence="1 2">B-14544</strain>
    </source>
</reference>
<sequence>MNKYTEEELLLIDQYRELPRKQCNKCEKEFPLNDIFFLKEKRIKDGFENKCRKCRRGNFKVREHKQNRPLINESLFTEFNSINESYEYYLKENVLPYHSFILDNHLEIFKYLVSKENISIHNLNELNRQWFQDRKLYSSLLRIYNGSVNHFVLAAYPNSFQPWEFTTVGRHYWKVKSNRIKALEWLVDELLKTNVINNIDEIPRKVNGDMFSSHGLKTLLAEYYNGHTYYAFNDLYPNKFYVWQYRFIMDGYLDDKENRIQALKELIEYLELDTKDIPKVLSYEYFNLSYEDEHLIKFKYIIDKYYNTLYDYVNEVYPNVFDKDELPYKNSYQTLDNIKVRSEPERALHHLFMRLGINYNYGDYVGRMSINDITVLPDWYIYSNGKIILVEYYGMLDMSIDFGYNDKYEKKEKLYKQLCNEDNDYLYLALYKDDLKNSFSGVLSKLKEYEII</sequence>
<organism evidence="1 2">
    <name type="scientific">Bacillus xiapuensis</name>
    <dbReference type="NCBI Taxonomy" id="2014075"/>
    <lineage>
        <taxon>Bacteria</taxon>
        <taxon>Bacillati</taxon>
        <taxon>Bacillota</taxon>
        <taxon>Bacilli</taxon>
        <taxon>Bacillales</taxon>
        <taxon>Bacillaceae</taxon>
        <taxon>Bacillus</taxon>
    </lineage>
</organism>
<keyword evidence="2" id="KW-1185">Reference proteome</keyword>
<name>A0ABU6NAH4_9BACI</name>
<dbReference type="Proteomes" id="UP001330749">
    <property type="component" value="Unassembled WGS sequence"/>
</dbReference>